<protein>
    <submittedName>
        <fullName evidence="2">Uncharacterized protein</fullName>
    </submittedName>
</protein>
<dbReference type="STRING" id="1802280.A3B37_02530"/>
<proteinExistence type="predicted"/>
<evidence type="ECO:0000313" key="3">
    <source>
        <dbReference type="Proteomes" id="UP000176705"/>
    </source>
</evidence>
<name>A0A1G2LCP8_9BACT</name>
<organism evidence="2 3">
    <name type="scientific">Candidatus Sungbacteria bacterium RIFCSPLOWO2_01_FULL_59_16</name>
    <dbReference type="NCBI Taxonomy" id="1802280"/>
    <lineage>
        <taxon>Bacteria</taxon>
        <taxon>Candidatus Sungiibacteriota</taxon>
    </lineage>
</organism>
<dbReference type="EMBL" id="MHQS01000003">
    <property type="protein sequence ID" value="OHA09413.1"/>
    <property type="molecule type" value="Genomic_DNA"/>
</dbReference>
<reference evidence="2 3" key="1">
    <citation type="journal article" date="2016" name="Nat. Commun.">
        <title>Thousands of microbial genomes shed light on interconnected biogeochemical processes in an aquifer system.</title>
        <authorList>
            <person name="Anantharaman K."/>
            <person name="Brown C.T."/>
            <person name="Hug L.A."/>
            <person name="Sharon I."/>
            <person name="Castelle C.J."/>
            <person name="Probst A.J."/>
            <person name="Thomas B.C."/>
            <person name="Singh A."/>
            <person name="Wilkins M.J."/>
            <person name="Karaoz U."/>
            <person name="Brodie E.L."/>
            <person name="Williams K.H."/>
            <person name="Hubbard S.S."/>
            <person name="Banfield J.F."/>
        </authorList>
    </citation>
    <scope>NUCLEOTIDE SEQUENCE [LARGE SCALE GENOMIC DNA]</scope>
</reference>
<dbReference type="Proteomes" id="UP000176705">
    <property type="component" value="Unassembled WGS sequence"/>
</dbReference>
<evidence type="ECO:0000313" key="2">
    <source>
        <dbReference type="EMBL" id="OHA09413.1"/>
    </source>
</evidence>
<sequence>MTPIAITKKTWLALGALALFTLVLVMGTNAVLRWLPATPEEDNRGSVLPPPNEDASQAPPNGGTRIIETAPHDPRAVTYTDAGFSTRSITIRADDPLGCAMTIRNETAKTITIRVGPHNANGEDPGFPYQPIAPKETSILDVRYAGLSSITIHDHARPQFELTVHYGEGCR</sequence>
<accession>A0A1G2LCP8</accession>
<evidence type="ECO:0000256" key="1">
    <source>
        <dbReference type="SAM" id="MobiDB-lite"/>
    </source>
</evidence>
<dbReference type="AlphaFoldDB" id="A0A1G2LCP8"/>
<gene>
    <name evidence="2" type="ORF">A3B37_02530</name>
</gene>
<feature type="region of interest" description="Disordered" evidence="1">
    <location>
        <begin position="40"/>
        <end position="66"/>
    </location>
</feature>
<comment type="caution">
    <text evidence="2">The sequence shown here is derived from an EMBL/GenBank/DDBJ whole genome shotgun (WGS) entry which is preliminary data.</text>
</comment>